<dbReference type="Gene3D" id="1.10.10.60">
    <property type="entry name" value="Homeodomain-like"/>
    <property type="match status" value="1"/>
</dbReference>
<organism evidence="5">
    <name type="scientific">Neobacillus citreus</name>
    <dbReference type="NCBI Taxonomy" id="2833578"/>
    <lineage>
        <taxon>Bacteria</taxon>
        <taxon>Bacillati</taxon>
        <taxon>Bacillota</taxon>
        <taxon>Bacilli</taxon>
        <taxon>Bacillales</taxon>
        <taxon>Bacillaceae</taxon>
        <taxon>Neobacillus</taxon>
    </lineage>
</organism>
<name>A0A942Y8K5_9BACI</name>
<sequence length="297" mass="33756">MATLPGIYAGKHWHTRDTDVPYDYRYGAAGDQRVSFRRSQMSGFLRGDIPPSGDYVVQWIDAGASVVDVEGDPVPQTLHRPLLFPPDREFVFTFADYDQRLVHLDRGLVRDVARERHDLDARDLRFDHRRVPTARAVRRWQHALAAASATLRDTEPTSLAWHEATRETAAAFLGLYPPLLDTLPPALLLPRNARIRRAVEHVHANAHLPVTVSDLAAVADLSVRALQDSFQRIYDTTPMTYLRTVRLDRARQELEQLEPGSTTVAEVARRWGFTHLGRFSGAYVARYGEYPKVTLRR</sequence>
<dbReference type="Pfam" id="PF14525">
    <property type="entry name" value="AraC_binding_2"/>
    <property type="match status" value="1"/>
</dbReference>
<evidence type="ECO:0000256" key="1">
    <source>
        <dbReference type="ARBA" id="ARBA00023015"/>
    </source>
</evidence>
<keyword evidence="3" id="KW-0804">Transcription</keyword>
<dbReference type="PANTHER" id="PTHR46796:SF12">
    <property type="entry name" value="HTH-TYPE DNA-BINDING TRANSCRIPTIONAL ACTIVATOR EUTR"/>
    <property type="match status" value="1"/>
</dbReference>
<dbReference type="InterPro" id="IPR035418">
    <property type="entry name" value="AraC-bd_2"/>
</dbReference>
<keyword evidence="2" id="KW-0238">DNA-binding</keyword>
<dbReference type="SUPFAM" id="SSF46689">
    <property type="entry name" value="Homeodomain-like"/>
    <property type="match status" value="1"/>
</dbReference>
<dbReference type="InterPro" id="IPR009057">
    <property type="entry name" value="Homeodomain-like_sf"/>
</dbReference>
<dbReference type="GO" id="GO:0043565">
    <property type="term" value="F:sequence-specific DNA binding"/>
    <property type="evidence" value="ECO:0007669"/>
    <property type="project" value="InterPro"/>
</dbReference>
<dbReference type="AlphaFoldDB" id="A0A942Y8K5"/>
<dbReference type="Pfam" id="PF12833">
    <property type="entry name" value="HTH_18"/>
    <property type="match status" value="1"/>
</dbReference>
<evidence type="ECO:0000259" key="4">
    <source>
        <dbReference type="PROSITE" id="PS01124"/>
    </source>
</evidence>
<gene>
    <name evidence="5" type="ORF">KHB02_13875</name>
</gene>
<feature type="domain" description="HTH araC/xylS-type" evidence="4">
    <location>
        <begin position="196"/>
        <end position="297"/>
    </location>
</feature>
<evidence type="ECO:0000313" key="5">
    <source>
        <dbReference type="EMBL" id="MBS4182482.1"/>
    </source>
</evidence>
<dbReference type="EMBL" id="JAGYPE010000002">
    <property type="protein sequence ID" value="MBS4182482.1"/>
    <property type="molecule type" value="Genomic_DNA"/>
</dbReference>
<dbReference type="PROSITE" id="PS01124">
    <property type="entry name" value="HTH_ARAC_FAMILY_2"/>
    <property type="match status" value="1"/>
</dbReference>
<dbReference type="InterPro" id="IPR050204">
    <property type="entry name" value="AraC_XylS_family_regulators"/>
</dbReference>
<dbReference type="InterPro" id="IPR018060">
    <property type="entry name" value="HTH_AraC"/>
</dbReference>
<dbReference type="SMART" id="SM00342">
    <property type="entry name" value="HTH_ARAC"/>
    <property type="match status" value="1"/>
</dbReference>
<accession>A0A942Y8K5</accession>
<evidence type="ECO:0000256" key="3">
    <source>
        <dbReference type="ARBA" id="ARBA00023163"/>
    </source>
</evidence>
<protein>
    <submittedName>
        <fullName evidence="5">Helix-turn-helix domain-containing protein</fullName>
    </submittedName>
</protein>
<reference evidence="5" key="1">
    <citation type="submission" date="2021-05" db="EMBL/GenBank/DDBJ databases">
        <title>Novel Bacillus species.</title>
        <authorList>
            <person name="Liu G."/>
        </authorList>
    </citation>
    <scope>NUCLEOTIDE SEQUENCE</scope>
    <source>
        <strain evidence="5">FJAT-50051</strain>
    </source>
</reference>
<evidence type="ECO:0000256" key="2">
    <source>
        <dbReference type="ARBA" id="ARBA00023125"/>
    </source>
</evidence>
<dbReference type="PANTHER" id="PTHR46796">
    <property type="entry name" value="HTH-TYPE TRANSCRIPTIONAL ACTIVATOR RHAS-RELATED"/>
    <property type="match status" value="1"/>
</dbReference>
<dbReference type="GO" id="GO:0003700">
    <property type="term" value="F:DNA-binding transcription factor activity"/>
    <property type="evidence" value="ECO:0007669"/>
    <property type="project" value="InterPro"/>
</dbReference>
<comment type="caution">
    <text evidence="5">The sequence shown here is derived from an EMBL/GenBank/DDBJ whole genome shotgun (WGS) entry which is preliminary data.</text>
</comment>
<proteinExistence type="predicted"/>
<keyword evidence="1" id="KW-0805">Transcription regulation</keyword>